<dbReference type="SUPFAM" id="SSF55060">
    <property type="entry name" value="GHMP Kinase, C-terminal domain"/>
    <property type="match status" value="1"/>
</dbReference>
<dbReference type="InterPro" id="IPR005935">
    <property type="entry name" value="Mev_decarb"/>
</dbReference>
<evidence type="ECO:0000256" key="2">
    <source>
        <dbReference type="ARBA" id="ARBA00012296"/>
    </source>
</evidence>
<feature type="domain" description="Mvd1 C-terminal" evidence="8">
    <location>
        <begin position="211"/>
        <end position="341"/>
    </location>
</feature>
<evidence type="ECO:0000256" key="3">
    <source>
        <dbReference type="ARBA" id="ARBA00022516"/>
    </source>
</evidence>
<dbReference type="InterPro" id="IPR053859">
    <property type="entry name" value="MVD-like_N"/>
</dbReference>
<dbReference type="Pfam" id="PF18376">
    <property type="entry name" value="MDD_C"/>
    <property type="match status" value="1"/>
</dbReference>
<protein>
    <recommendedName>
        <fullName evidence="2">diphosphomevalonate decarboxylase</fullName>
        <ecNumber evidence="2">4.1.1.33</ecNumber>
    </recommendedName>
</protein>
<dbReference type="SUPFAM" id="SSF54211">
    <property type="entry name" value="Ribosomal protein S5 domain 2-like"/>
    <property type="match status" value="1"/>
</dbReference>
<keyword evidence="7" id="KW-0456">Lyase</keyword>
<keyword evidence="4" id="KW-0547">Nucleotide-binding</keyword>
<evidence type="ECO:0000313" key="10">
    <source>
        <dbReference type="EMBL" id="SFM84345.1"/>
    </source>
</evidence>
<keyword evidence="3" id="KW-0444">Lipid biosynthesis</keyword>
<evidence type="ECO:0000256" key="7">
    <source>
        <dbReference type="ARBA" id="ARBA00023239"/>
    </source>
</evidence>
<keyword evidence="5" id="KW-0067">ATP-binding</keyword>
<dbReference type="Pfam" id="PF22700">
    <property type="entry name" value="MVD-like_N"/>
    <property type="match status" value="1"/>
</dbReference>
<comment type="similarity">
    <text evidence="1">Belongs to the diphosphomevalonate decarboxylase family.</text>
</comment>
<organism evidence="10 11">
    <name type="scientific">Algoriella xinjiangensis</name>
    <dbReference type="NCBI Taxonomy" id="684065"/>
    <lineage>
        <taxon>Bacteria</taxon>
        <taxon>Pseudomonadati</taxon>
        <taxon>Bacteroidota</taxon>
        <taxon>Flavobacteriia</taxon>
        <taxon>Flavobacteriales</taxon>
        <taxon>Weeksellaceae</taxon>
        <taxon>Algoriella</taxon>
    </lineage>
</organism>
<evidence type="ECO:0000256" key="4">
    <source>
        <dbReference type="ARBA" id="ARBA00022741"/>
    </source>
</evidence>
<keyword evidence="6" id="KW-0443">Lipid metabolism</keyword>
<evidence type="ECO:0000259" key="9">
    <source>
        <dbReference type="Pfam" id="PF22700"/>
    </source>
</evidence>
<sequence>MEQQFISTLSDSTFELNSGSVSAKSPSNIALVKYWGKKKNQIPTNSSISYTLTNSFTETELKFSPKTTENFEVEVYLEGEFKESFAPKIITFFERITAYIPFLNHFKFEVHTHNSFPHSSGIASSASGMSAMALCLVQIENLLGANLSEENALKKASFLARLGSGSACRSVYKGLVEWGENDFISGSSDLYGTKYPDAEIDDIFKTFHDTILLIHEGQKSVSSTVGHNLMNGHPYAERRFVEANDNLKTLLPILKSGDIKAFGELVEHEALTLHAMMMMSNPAFILMKPNTVAALEKLWEFRRETGKHLYFTLDAGANVHLLYPEQDAKEIEVFIENELKQFCQNGNYIKDKVSF</sequence>
<keyword evidence="11" id="KW-1185">Reference proteome</keyword>
<evidence type="ECO:0000256" key="6">
    <source>
        <dbReference type="ARBA" id="ARBA00023098"/>
    </source>
</evidence>
<evidence type="ECO:0000313" key="11">
    <source>
        <dbReference type="Proteomes" id="UP000199149"/>
    </source>
</evidence>
<dbReference type="InterPro" id="IPR014721">
    <property type="entry name" value="Ribsml_uS5_D2-typ_fold_subgr"/>
</dbReference>
<evidence type="ECO:0000256" key="5">
    <source>
        <dbReference type="ARBA" id="ARBA00022840"/>
    </source>
</evidence>
<proteinExistence type="inferred from homology"/>
<evidence type="ECO:0000259" key="8">
    <source>
        <dbReference type="Pfam" id="PF18376"/>
    </source>
</evidence>
<dbReference type="Gene3D" id="3.30.230.10">
    <property type="match status" value="1"/>
</dbReference>
<dbReference type="PANTHER" id="PTHR10977">
    <property type="entry name" value="DIPHOSPHOMEVALONATE DECARBOXYLASE"/>
    <property type="match status" value="1"/>
</dbReference>
<dbReference type="STRING" id="684065.SAMN05421738_10390"/>
<name>A0A1I4U616_9FLAO</name>
<dbReference type="GO" id="GO:0005829">
    <property type="term" value="C:cytosol"/>
    <property type="evidence" value="ECO:0007669"/>
    <property type="project" value="InterPro"/>
</dbReference>
<dbReference type="Gene3D" id="3.30.70.890">
    <property type="entry name" value="GHMP kinase, C-terminal domain"/>
    <property type="match status" value="1"/>
</dbReference>
<dbReference type="AlphaFoldDB" id="A0A1I4U616"/>
<dbReference type="InterPro" id="IPR020568">
    <property type="entry name" value="Ribosomal_Su5_D2-typ_SF"/>
</dbReference>
<dbReference type="GO" id="GO:0005524">
    <property type="term" value="F:ATP binding"/>
    <property type="evidence" value="ECO:0007669"/>
    <property type="project" value="UniProtKB-KW"/>
</dbReference>
<gene>
    <name evidence="10" type="ORF">SAMN05421738_10390</name>
</gene>
<dbReference type="Proteomes" id="UP000199149">
    <property type="component" value="Unassembled WGS sequence"/>
</dbReference>
<evidence type="ECO:0000256" key="1">
    <source>
        <dbReference type="ARBA" id="ARBA00008831"/>
    </source>
</evidence>
<accession>A0A1I4U616</accession>
<dbReference type="GO" id="GO:0019287">
    <property type="term" value="P:isopentenyl diphosphate biosynthetic process, mevalonate pathway"/>
    <property type="evidence" value="ECO:0007669"/>
    <property type="project" value="InterPro"/>
</dbReference>
<dbReference type="InterPro" id="IPR036554">
    <property type="entry name" value="GHMP_kinase_C_sf"/>
</dbReference>
<dbReference type="RefSeq" id="WP_092906641.1">
    <property type="nucleotide sequence ID" value="NZ_FOUZ01000003.1"/>
</dbReference>
<dbReference type="NCBIfam" id="TIGR01240">
    <property type="entry name" value="mevDPdecarb"/>
    <property type="match status" value="1"/>
</dbReference>
<dbReference type="PANTHER" id="PTHR10977:SF3">
    <property type="entry name" value="DIPHOSPHOMEVALONATE DECARBOXYLASE"/>
    <property type="match status" value="1"/>
</dbReference>
<dbReference type="EC" id="4.1.1.33" evidence="2"/>
<dbReference type="InterPro" id="IPR029765">
    <property type="entry name" value="Mev_diP_decarb"/>
</dbReference>
<dbReference type="PIRSF" id="PIRSF015950">
    <property type="entry name" value="Mev_P_decrbx"/>
    <property type="match status" value="1"/>
</dbReference>
<dbReference type="InterPro" id="IPR041431">
    <property type="entry name" value="Mvd1_C"/>
</dbReference>
<reference evidence="11" key="1">
    <citation type="submission" date="2016-10" db="EMBL/GenBank/DDBJ databases">
        <authorList>
            <person name="Varghese N."/>
            <person name="Submissions S."/>
        </authorList>
    </citation>
    <scope>NUCLEOTIDE SEQUENCE [LARGE SCALE GENOMIC DNA]</scope>
    <source>
        <strain evidence="11">XJ109</strain>
    </source>
</reference>
<feature type="domain" description="Diphosphomevalonate decarboxylase-like N-terminal" evidence="9">
    <location>
        <begin position="26"/>
        <end position="182"/>
    </location>
</feature>
<dbReference type="GO" id="GO:0004163">
    <property type="term" value="F:diphosphomevalonate decarboxylase activity"/>
    <property type="evidence" value="ECO:0007669"/>
    <property type="project" value="UniProtKB-EC"/>
</dbReference>
<dbReference type="EMBL" id="FOUZ01000003">
    <property type="protein sequence ID" value="SFM84345.1"/>
    <property type="molecule type" value="Genomic_DNA"/>
</dbReference>
<dbReference type="OrthoDB" id="5498344at2"/>